<comment type="caution">
    <text evidence="1">The sequence shown here is derived from an EMBL/GenBank/DDBJ whole genome shotgun (WGS) entry which is preliminary data.</text>
</comment>
<organism evidence="1 4">
    <name type="scientific">Bacteroides caccae</name>
    <dbReference type="NCBI Taxonomy" id="47678"/>
    <lineage>
        <taxon>Bacteria</taxon>
        <taxon>Pseudomonadati</taxon>
        <taxon>Bacteroidota</taxon>
        <taxon>Bacteroidia</taxon>
        <taxon>Bacteroidales</taxon>
        <taxon>Bacteroidaceae</taxon>
        <taxon>Bacteroides</taxon>
    </lineage>
</organism>
<dbReference type="Proteomes" id="UP000491168">
    <property type="component" value="Unassembled WGS sequence"/>
</dbReference>
<protein>
    <submittedName>
        <fullName evidence="1">Uncharacterized protein</fullName>
    </submittedName>
</protein>
<evidence type="ECO:0000313" key="3">
    <source>
        <dbReference type="Proteomes" id="UP000368418"/>
    </source>
</evidence>
<dbReference type="EMBL" id="VVYD01000001">
    <property type="protein sequence ID" value="KAA5504272.1"/>
    <property type="molecule type" value="Genomic_DNA"/>
</dbReference>
<evidence type="ECO:0000313" key="4">
    <source>
        <dbReference type="Proteomes" id="UP000491168"/>
    </source>
</evidence>
<name>A0A6A1KEP8_9BACE</name>
<reference evidence="3 4" key="1">
    <citation type="journal article" date="2019" name="Nat. Med.">
        <title>A library of human gut bacterial isolates paired with longitudinal multiomics data enables mechanistic microbiome research.</title>
        <authorList>
            <person name="Poyet M."/>
            <person name="Groussin M."/>
            <person name="Gibbons S.M."/>
            <person name="Avila-Pacheco J."/>
            <person name="Jiang X."/>
            <person name="Kearney S.M."/>
            <person name="Perrotta A.R."/>
            <person name="Berdy B."/>
            <person name="Zhao S."/>
            <person name="Lieberman T.D."/>
            <person name="Swanson P.K."/>
            <person name="Smith M."/>
            <person name="Roesemann S."/>
            <person name="Alexander J.E."/>
            <person name="Rich S.A."/>
            <person name="Livny J."/>
            <person name="Vlamakis H."/>
            <person name="Clish C."/>
            <person name="Bullock K."/>
            <person name="Deik A."/>
            <person name="Scott J."/>
            <person name="Pierce K.A."/>
            <person name="Xavier R.J."/>
            <person name="Alm E.J."/>
        </authorList>
    </citation>
    <scope>NUCLEOTIDE SEQUENCE [LARGE SCALE GENOMIC DNA]</scope>
    <source>
        <strain evidence="2 3">BIOML-A19</strain>
        <strain evidence="1 4">BIOML-A21</strain>
    </source>
</reference>
<dbReference type="RefSeq" id="WP_147333923.1">
    <property type="nucleotide sequence ID" value="NZ_CACRTB010000007.1"/>
</dbReference>
<evidence type="ECO:0000313" key="2">
    <source>
        <dbReference type="EMBL" id="KAA5504272.1"/>
    </source>
</evidence>
<sequence length="72" mass="8334">MLRYRYYSVRIPVLLIRHGCDEFFSQLWRDPFTAVANTLHGCGELIITAAFANNHYLITDEYLLYDGCLMGA</sequence>
<dbReference type="EMBL" id="VVYF01000001">
    <property type="protein sequence ID" value="KAA5495704.1"/>
    <property type="molecule type" value="Genomic_DNA"/>
</dbReference>
<gene>
    <name evidence="2" type="ORF">F2Y31_03330</name>
    <name evidence="1" type="ORF">F2Y35_00225</name>
</gene>
<evidence type="ECO:0000313" key="1">
    <source>
        <dbReference type="EMBL" id="KAA5495704.1"/>
    </source>
</evidence>
<proteinExistence type="predicted"/>
<dbReference type="AlphaFoldDB" id="A0A6A1KEP8"/>
<accession>A0A6A1KEP8</accession>
<dbReference type="Proteomes" id="UP000368418">
    <property type="component" value="Unassembled WGS sequence"/>
</dbReference>